<dbReference type="Proteomes" id="UP000190831">
    <property type="component" value="Chromosome H"/>
</dbReference>
<name>A0A1G4ML47_LACFM</name>
<sequence>MDLRKILDTAPEPAIVDAQTMGVSGDTSGDYWLPAPMCLYQKELSEQIVSLHYSDILKYFETKDFNQDVVLHSMQTMCLNSEFVATHPYLLIDHFVPKSLITKDIPGHLAETSGKFSVLRDLIALVQDYDTDTAIFCRPGRTMDLLEALLLGNRVNIKRYDGQSIKTKQKPKKFSCTCHLFPSAEKDLVNKGLDAKGHFDMLLCLDPTVDTNAEHVQHVLKYHRPRRGQGSTTPIVRLTTINSIDHCELFFGKKATRASKEYLTSVTAAVVVLRDVVGTLPPDLRPIYSQNLRYLIEWLEDPNISWPLPDVYPIKTYTPMDVERSLLTEVRYNQTDDNLQVGFQSGKKRGRKPNSAGLKGEDLISYYMSKRLKNDYSTNPLKQKMGQLTGIAIKNDSGSVNYHLSGGLLTHRLIQLITGAYDDLEGQSSELEHFQDMESIQLNHLETLTKDYNDIRRQLEEATNSIQTNERESREFLSSSEKEHENIEIITKEIESLLKTLKSRDSDSALLAEVLIETIDVQEEIEREKRLTISRETEYKYMEEEIIRADSSISTTAKQKEDMVKEIELLQRQVESGLKEGIINSQNTDERIKSITILLDEEKESVKKLEQQLSDVTDQLAKINPTGTRSANFGNRGKQRGHYNN</sequence>
<dbReference type="STRING" id="4955.A0A1G4ML47"/>
<organism evidence="3 4">
    <name type="scientific">Lachancea fermentati</name>
    <name type="common">Zygosaccharomyces fermentati</name>
    <dbReference type="NCBI Taxonomy" id="4955"/>
    <lineage>
        <taxon>Eukaryota</taxon>
        <taxon>Fungi</taxon>
        <taxon>Dikarya</taxon>
        <taxon>Ascomycota</taxon>
        <taxon>Saccharomycotina</taxon>
        <taxon>Saccharomycetes</taxon>
        <taxon>Saccharomycetales</taxon>
        <taxon>Saccharomycetaceae</taxon>
        <taxon>Lachancea</taxon>
    </lineage>
</organism>
<gene>
    <name evidence="3" type="ORF">LAFE_0H17304G</name>
</gene>
<dbReference type="AlphaFoldDB" id="A0A1G4ML47"/>
<dbReference type="InterPro" id="IPR021006">
    <property type="entry name" value="Hda2/3"/>
</dbReference>
<evidence type="ECO:0000256" key="1">
    <source>
        <dbReference type="SAM" id="Coils"/>
    </source>
</evidence>
<dbReference type="OMA" id="GDYWLPT"/>
<accession>A0A1G4ML47</accession>
<reference evidence="3 4" key="1">
    <citation type="submission" date="2016-03" db="EMBL/GenBank/DDBJ databases">
        <authorList>
            <person name="Devillers H."/>
        </authorList>
    </citation>
    <scope>NUCLEOTIDE SEQUENCE [LARGE SCALE GENOMIC DNA]</scope>
    <source>
        <strain evidence="3">CBS 6772</strain>
    </source>
</reference>
<feature type="compositionally biased region" description="Basic and acidic residues" evidence="2">
    <location>
        <begin position="469"/>
        <end position="482"/>
    </location>
</feature>
<dbReference type="OrthoDB" id="3647690at2759"/>
<dbReference type="InterPro" id="IPR038609">
    <property type="entry name" value="HDA1_su2/3_sf"/>
</dbReference>
<feature type="coiled-coil region" evidence="1">
    <location>
        <begin position="553"/>
        <end position="619"/>
    </location>
</feature>
<evidence type="ECO:0000313" key="3">
    <source>
        <dbReference type="EMBL" id="SCW04608.1"/>
    </source>
</evidence>
<protein>
    <submittedName>
        <fullName evidence="3">LAFE_0H17304g1_1</fullName>
    </submittedName>
</protein>
<dbReference type="EMBL" id="LT598491">
    <property type="protein sequence ID" value="SCW04608.1"/>
    <property type="molecule type" value="Genomic_DNA"/>
</dbReference>
<evidence type="ECO:0000256" key="2">
    <source>
        <dbReference type="SAM" id="MobiDB-lite"/>
    </source>
</evidence>
<keyword evidence="1" id="KW-0175">Coiled coil</keyword>
<proteinExistence type="predicted"/>
<dbReference type="InterPro" id="IPR026216">
    <property type="entry name" value="HDA3"/>
</dbReference>
<feature type="region of interest" description="Disordered" evidence="2">
    <location>
        <begin position="620"/>
        <end position="645"/>
    </location>
</feature>
<dbReference type="Pfam" id="PF11496">
    <property type="entry name" value="HDA2-3"/>
    <property type="match status" value="1"/>
</dbReference>
<evidence type="ECO:0000313" key="4">
    <source>
        <dbReference type="Proteomes" id="UP000190831"/>
    </source>
</evidence>
<dbReference type="GO" id="GO:0070823">
    <property type="term" value="C:HDA1 complex"/>
    <property type="evidence" value="ECO:0007669"/>
    <property type="project" value="InterPro"/>
</dbReference>
<keyword evidence="4" id="KW-1185">Reference proteome</keyword>
<dbReference type="PRINTS" id="PR02093">
    <property type="entry name" value="HDA1SUBUNIT3"/>
</dbReference>
<feature type="region of interest" description="Disordered" evidence="2">
    <location>
        <begin position="463"/>
        <end position="482"/>
    </location>
</feature>
<dbReference type="Gene3D" id="3.40.50.12360">
    <property type="match status" value="1"/>
</dbReference>